<evidence type="ECO:0000313" key="9">
    <source>
        <dbReference type="EMBL" id="QDU09420.1"/>
    </source>
</evidence>
<dbReference type="Proteomes" id="UP000318384">
    <property type="component" value="Chromosome"/>
</dbReference>
<dbReference type="SUPFAM" id="SSF56235">
    <property type="entry name" value="N-terminal nucleophile aminohydrolases (Ntn hydrolases)"/>
    <property type="match status" value="1"/>
</dbReference>
<feature type="binding site" evidence="6">
    <location>
        <position position="300"/>
    </location>
    <ligand>
        <name>Ca(2+)</name>
        <dbReference type="ChEBI" id="CHEBI:29108"/>
    </ligand>
</feature>
<dbReference type="EC" id="3.5.1.93" evidence="9"/>
<keyword evidence="2" id="KW-0732">Signal</keyword>
<feature type="transmembrane region" description="Helical" evidence="8">
    <location>
        <begin position="12"/>
        <end position="29"/>
    </location>
</feature>
<dbReference type="GO" id="GO:0046872">
    <property type="term" value="F:metal ion binding"/>
    <property type="evidence" value="ECO:0007669"/>
    <property type="project" value="UniProtKB-KW"/>
</dbReference>
<dbReference type="Gene3D" id="1.10.439.10">
    <property type="entry name" value="Penicillin Amidohydrolase, domain 1"/>
    <property type="match status" value="1"/>
</dbReference>
<keyword evidence="8" id="KW-0812">Transmembrane</keyword>
<dbReference type="InterPro" id="IPR002692">
    <property type="entry name" value="S45"/>
</dbReference>
<evidence type="ECO:0000256" key="3">
    <source>
        <dbReference type="ARBA" id="ARBA00022801"/>
    </source>
</evidence>
<dbReference type="GO" id="GO:0017000">
    <property type="term" value="P:antibiotic biosynthetic process"/>
    <property type="evidence" value="ECO:0007669"/>
    <property type="project" value="InterPro"/>
</dbReference>
<dbReference type="PIRSF" id="PIRSF001227">
    <property type="entry name" value="Pen_acylase"/>
    <property type="match status" value="1"/>
</dbReference>
<dbReference type="InterPro" id="IPR043146">
    <property type="entry name" value="Penicillin_amidase_N_B-knob"/>
</dbReference>
<feature type="active site" description="Nucleophile" evidence="5">
    <location>
        <position position="229"/>
    </location>
</feature>
<evidence type="ECO:0000256" key="8">
    <source>
        <dbReference type="SAM" id="Phobius"/>
    </source>
</evidence>
<evidence type="ECO:0000313" key="10">
    <source>
        <dbReference type="Proteomes" id="UP000318384"/>
    </source>
</evidence>
<keyword evidence="8" id="KW-0472">Membrane</keyword>
<sequence>MEQQTYSSIKNYFLGIASFLFYFISPLISEAVENQSTEVKAKQNASVLLTQSLDRAKQLAQKTTIYRDTYGVPHVTGPTDASVVFGFTYARAEDEFQKIQKSLLSGMGRSAELIGPGGFPMDRLMRINEVPKHAKAEFAATDDDFKTILIAYADALNYYVANHPEEQPVLIRRFEPWHLLAASRTMNLALLTKSPEYRHLLKVMKQQADSKKNKTKLPEPKPKEEQDGSNMWAIGPSRSATGNAMLLINPHIPLNEVYEGHLNSETGLNISGGFAYGSFLFPFAGHNEKLGWSLTVNYPDIVDVYVESFNHPYDPLKYRFNDQWLTAETWKETIKIKQTNGKLIEQEITCLKTHHGPVLILFNKKGYAIRTAMIREGGMPQQFYQMAKAKNRNEFQAAVSKRALVFHNIMYADVEGNTWYVYNSATPRRDPTIDWTKPVPGNTSATEWAGYHTLHELPQVLNPACGWMQNCNSSPFTTCTMKESPQRKKYPRYLGHRDQDNNRVKISKKILSGNDKFTFNTWSDAAWDTHVNEANTWISGMSKALSSIESETTNQRHARLAESVKPLVNELKSWDQQCKQDSVASTLFHLWYEKMGRRIQQVKPNDIETLELLSVVKQDLENRFGDWRIEYGEVFRHQRPGRAGQLAGDKGKSFPLAGGHPRVGMVFTHLSREVPGSKKRYGFHGHSYVSVIEFDPKGIRAKSIVPYGQSTNPKSPHYLDQAPLYANGQFKPAWFTMDEIRKNTSRSYHPGE</sequence>
<keyword evidence="6" id="KW-0106">Calcium</keyword>
<keyword evidence="6" id="KW-0479">Metal-binding</keyword>
<dbReference type="InterPro" id="IPR029055">
    <property type="entry name" value="Ntn_hydrolases_N"/>
</dbReference>
<dbReference type="RefSeq" id="WP_145175602.1">
    <property type="nucleotide sequence ID" value="NZ_CP037422.1"/>
</dbReference>
<evidence type="ECO:0000256" key="6">
    <source>
        <dbReference type="PIRSR" id="PIRSR001227-2"/>
    </source>
</evidence>
<dbReference type="AlphaFoldDB" id="A0A517WVX5"/>
<evidence type="ECO:0000256" key="1">
    <source>
        <dbReference type="ARBA" id="ARBA00006586"/>
    </source>
</evidence>
<evidence type="ECO:0000256" key="2">
    <source>
        <dbReference type="ARBA" id="ARBA00022729"/>
    </source>
</evidence>
<organism evidence="9 10">
    <name type="scientific">Gimesia aquarii</name>
    <dbReference type="NCBI Taxonomy" id="2527964"/>
    <lineage>
        <taxon>Bacteria</taxon>
        <taxon>Pseudomonadati</taxon>
        <taxon>Planctomycetota</taxon>
        <taxon>Planctomycetia</taxon>
        <taxon>Planctomycetales</taxon>
        <taxon>Planctomycetaceae</taxon>
        <taxon>Gimesia</taxon>
    </lineage>
</organism>
<accession>A0A517WVX5</accession>
<evidence type="ECO:0000256" key="5">
    <source>
        <dbReference type="PIRSR" id="PIRSR001227-1"/>
    </source>
</evidence>
<dbReference type="Gene3D" id="1.10.1400.10">
    <property type="match status" value="1"/>
</dbReference>
<keyword evidence="3 9" id="KW-0378">Hydrolase</keyword>
<feature type="binding site" evidence="6">
    <location>
        <position position="302"/>
    </location>
    <ligand>
        <name>Ca(2+)</name>
        <dbReference type="ChEBI" id="CHEBI:29108"/>
    </ligand>
</feature>
<dbReference type="PANTHER" id="PTHR34218">
    <property type="entry name" value="PEPTIDASE S45 PENICILLIN AMIDASE"/>
    <property type="match status" value="1"/>
</dbReference>
<keyword evidence="4" id="KW-0865">Zymogen</keyword>
<dbReference type="Gene3D" id="3.60.20.10">
    <property type="entry name" value="Glutamine Phosphoribosylpyrophosphate, subunit 1, domain 1"/>
    <property type="match status" value="1"/>
</dbReference>
<keyword evidence="8" id="KW-1133">Transmembrane helix</keyword>
<evidence type="ECO:0000256" key="7">
    <source>
        <dbReference type="SAM" id="MobiDB-lite"/>
    </source>
</evidence>
<comment type="cofactor">
    <cofactor evidence="6">
        <name>Ca(2+)</name>
        <dbReference type="ChEBI" id="CHEBI:29108"/>
    </cofactor>
    <text evidence="6">Binds 1 Ca(2+) ion per dimer.</text>
</comment>
<evidence type="ECO:0000256" key="4">
    <source>
        <dbReference type="ARBA" id="ARBA00023145"/>
    </source>
</evidence>
<reference evidence="9 10" key="1">
    <citation type="submission" date="2019-03" db="EMBL/GenBank/DDBJ databases">
        <title>Deep-cultivation of Planctomycetes and their phenomic and genomic characterization uncovers novel biology.</title>
        <authorList>
            <person name="Wiegand S."/>
            <person name="Jogler M."/>
            <person name="Boedeker C."/>
            <person name="Pinto D."/>
            <person name="Vollmers J."/>
            <person name="Rivas-Marin E."/>
            <person name="Kohn T."/>
            <person name="Peeters S.H."/>
            <person name="Heuer A."/>
            <person name="Rast P."/>
            <person name="Oberbeckmann S."/>
            <person name="Bunk B."/>
            <person name="Jeske O."/>
            <person name="Meyerdierks A."/>
            <person name="Storesund J.E."/>
            <person name="Kallscheuer N."/>
            <person name="Luecker S."/>
            <person name="Lage O.M."/>
            <person name="Pohl T."/>
            <person name="Merkel B.J."/>
            <person name="Hornburger P."/>
            <person name="Mueller R.-W."/>
            <person name="Bruemmer F."/>
            <person name="Labrenz M."/>
            <person name="Spormann A.M."/>
            <person name="Op den Camp H."/>
            <person name="Overmann J."/>
            <person name="Amann R."/>
            <person name="Jetten M.S.M."/>
            <person name="Mascher T."/>
            <person name="Medema M.H."/>
            <person name="Devos D.P."/>
            <person name="Kaster A.-K."/>
            <person name="Ovreas L."/>
            <person name="Rohde M."/>
            <person name="Galperin M.Y."/>
            <person name="Jogler C."/>
        </authorList>
    </citation>
    <scope>NUCLEOTIDE SEQUENCE [LARGE SCALE GENOMIC DNA]</scope>
    <source>
        <strain evidence="9 10">V202</strain>
    </source>
</reference>
<keyword evidence="10" id="KW-1185">Reference proteome</keyword>
<dbReference type="InterPro" id="IPR023343">
    <property type="entry name" value="Penicillin_amidase_dom1"/>
</dbReference>
<dbReference type="InterPro" id="IPR014395">
    <property type="entry name" value="Pen/GL7ACA/AHL_acylase"/>
</dbReference>
<comment type="similarity">
    <text evidence="1">Belongs to the peptidase S45 family.</text>
</comment>
<dbReference type="EMBL" id="CP037422">
    <property type="protein sequence ID" value="QDU09420.1"/>
    <property type="molecule type" value="Genomic_DNA"/>
</dbReference>
<proteinExistence type="inferred from homology"/>
<dbReference type="PANTHER" id="PTHR34218:SF3">
    <property type="entry name" value="ACYL-HOMOSERINE LACTONE ACYLASE PVDQ"/>
    <property type="match status" value="1"/>
</dbReference>
<feature type="compositionally biased region" description="Basic and acidic residues" evidence="7">
    <location>
        <begin position="208"/>
        <end position="226"/>
    </location>
</feature>
<dbReference type="GO" id="GO:0033968">
    <property type="term" value="F:glutaryl-7-aminocephalosporanic-acid acylase activity"/>
    <property type="evidence" value="ECO:0007669"/>
    <property type="project" value="UniProtKB-EC"/>
</dbReference>
<dbReference type="OrthoDB" id="9759796at2"/>
<protein>
    <submittedName>
        <fullName evidence="9">Glutaryl-7-aminocephalosporanic-acid acylase</fullName>
        <ecNumber evidence="9">3.5.1.93</ecNumber>
    </submittedName>
</protein>
<feature type="region of interest" description="Disordered" evidence="7">
    <location>
        <begin position="205"/>
        <end position="231"/>
    </location>
</feature>
<dbReference type="InterPro" id="IPR043147">
    <property type="entry name" value="Penicillin_amidase_A-knob"/>
</dbReference>
<dbReference type="Gene3D" id="2.30.120.10">
    <property type="match status" value="1"/>
</dbReference>
<name>A0A517WVX5_9PLAN</name>
<feature type="binding site" evidence="6">
    <location>
        <position position="303"/>
    </location>
    <ligand>
        <name>Ca(2+)</name>
        <dbReference type="ChEBI" id="CHEBI:29108"/>
    </ligand>
</feature>
<gene>
    <name evidence="9" type="ORF">V202x_27950</name>
</gene>
<dbReference type="Pfam" id="PF01804">
    <property type="entry name" value="Penicil_amidase"/>
    <property type="match status" value="1"/>
</dbReference>